<evidence type="ECO:0000313" key="2">
    <source>
        <dbReference type="Proteomes" id="UP000182466"/>
    </source>
</evidence>
<dbReference type="Proteomes" id="UP000182466">
    <property type="component" value="Unassembled WGS sequence"/>
</dbReference>
<organism evidence="1 2">
    <name type="scientific">Sedimentitalea nanhaiensis</name>
    <dbReference type="NCBI Taxonomy" id="999627"/>
    <lineage>
        <taxon>Bacteria</taxon>
        <taxon>Pseudomonadati</taxon>
        <taxon>Pseudomonadota</taxon>
        <taxon>Alphaproteobacteria</taxon>
        <taxon>Rhodobacterales</taxon>
        <taxon>Paracoccaceae</taxon>
        <taxon>Sedimentitalea</taxon>
    </lineage>
</organism>
<dbReference type="EMBL" id="FPAW01000030">
    <property type="protein sequence ID" value="SFU12738.1"/>
    <property type="molecule type" value="Genomic_DNA"/>
</dbReference>
<accession>A0A1I7DM05</accession>
<name>A0A1I7DM05_9RHOB</name>
<dbReference type="AlphaFoldDB" id="A0A1I7DM05"/>
<protein>
    <submittedName>
        <fullName evidence="1">Uncharacterized protein</fullName>
    </submittedName>
</protein>
<dbReference type="OrthoDB" id="8338333at2"/>
<sequence length="430" mass="48870">MTRLKIPLKFNKAPIWPTHLDPPALRYSQSTYTAASGASPQPVLDGRSILSPDIDLNDFRCTAVIDWIEVRMQNTPGLHQARNIHFHAKKMLDKLGSQSTIFVSGPDGETGYIGHDFILRLQQPVAREMMEFLEEMLQYYRPRNPTVMALPIAGTEVSVDFRVKPKPGRDQDASNLLRWRMADTLRRHLRLGPVLTEEVRCAPRYYIYLNGRDTAIFNIDRNTSDLSGKLKVEATRLGLTHDKVVPLRRASHRSAPIDTTHYIGAEEFAVMLRVMDKTTDRRNPSSSSAVDLSPEERRARIEVRLKNTDEHAVLGVVGLNTVGDLCRVDFKKMRKPFFEFFLPTVGTTCDTLSLSVSVSASETDVFARSGVYGLDRLHRSIEAINRARYTAREISTRPTKLGKKGRLMSYVELNRKVDRALRALSRHWRV</sequence>
<keyword evidence="2" id="KW-1185">Reference proteome</keyword>
<gene>
    <name evidence="1" type="ORF">SAMN05216236_13045</name>
</gene>
<reference evidence="1 2" key="1">
    <citation type="submission" date="2016-10" db="EMBL/GenBank/DDBJ databases">
        <authorList>
            <person name="de Groot N.N."/>
        </authorList>
    </citation>
    <scope>NUCLEOTIDE SEQUENCE [LARGE SCALE GENOMIC DNA]</scope>
    <source>
        <strain evidence="1 2">CGMCC 1.10959</strain>
    </source>
</reference>
<proteinExistence type="predicted"/>
<dbReference type="RefSeq" id="WP_027260214.1">
    <property type="nucleotide sequence ID" value="NZ_FPAW01000030.1"/>
</dbReference>
<evidence type="ECO:0000313" key="1">
    <source>
        <dbReference type="EMBL" id="SFU12738.1"/>
    </source>
</evidence>